<dbReference type="Pfam" id="PF16267">
    <property type="entry name" value="DUF4920"/>
    <property type="match status" value="1"/>
</dbReference>
<evidence type="ECO:0000313" key="3">
    <source>
        <dbReference type="Proteomes" id="UP000638732"/>
    </source>
</evidence>
<dbReference type="InterPro" id="IPR032577">
    <property type="entry name" value="DUF4920"/>
</dbReference>
<reference evidence="2" key="1">
    <citation type="submission" date="2020-01" db="EMBL/GenBank/DDBJ databases">
        <authorList>
            <person name="Seo Y.L."/>
        </authorList>
    </citation>
    <scope>NUCLEOTIDE SEQUENCE</scope>
    <source>
        <strain evidence="2">R11</strain>
    </source>
</reference>
<gene>
    <name evidence="2" type="ORF">GSY63_09810</name>
</gene>
<dbReference type="AlphaFoldDB" id="A0A965ZFA2"/>
<proteinExistence type="predicted"/>
<organism evidence="2 3">
    <name type="scientific">Mucilaginibacter agri</name>
    <dbReference type="NCBI Taxonomy" id="2695265"/>
    <lineage>
        <taxon>Bacteria</taxon>
        <taxon>Pseudomonadati</taxon>
        <taxon>Bacteroidota</taxon>
        <taxon>Sphingobacteriia</taxon>
        <taxon>Sphingobacteriales</taxon>
        <taxon>Sphingobacteriaceae</taxon>
        <taxon>Mucilaginibacter</taxon>
    </lineage>
</organism>
<reference evidence="2" key="2">
    <citation type="submission" date="2020-10" db="EMBL/GenBank/DDBJ databases">
        <title>Mucilaginibacter sp. nov., isolated from soil.</title>
        <authorList>
            <person name="Jeon C.O."/>
        </authorList>
    </citation>
    <scope>NUCLEOTIDE SEQUENCE</scope>
    <source>
        <strain evidence="2">R11</strain>
    </source>
</reference>
<evidence type="ECO:0000313" key="2">
    <source>
        <dbReference type="EMBL" id="NCD69650.1"/>
    </source>
</evidence>
<dbReference type="EMBL" id="WWEO01000041">
    <property type="protein sequence ID" value="NCD69650.1"/>
    <property type="molecule type" value="Genomic_DNA"/>
</dbReference>
<accession>A0A965ZFA2</accession>
<sequence>MKGLIKLISVVLLIGISTAVFAQKPTPLPHGMVFGASPSNIGRMPASKLESFMGKRTRTSAVIYGKVLQVTKSKGGWFDMDAGNGKIIAAHFKNYDITLPTDLKGREVIIDGVAEKQFIADDMQHMAGDTAQGKKQHEVKTNPKEKLTFEVKGLMVNK</sequence>
<comment type="caution">
    <text evidence="2">The sequence shown here is derived from an EMBL/GenBank/DDBJ whole genome shotgun (WGS) entry which is preliminary data.</text>
</comment>
<feature type="signal peptide" evidence="1">
    <location>
        <begin position="1"/>
        <end position="22"/>
    </location>
</feature>
<protein>
    <submittedName>
        <fullName evidence="2">DUF4920 domain-containing protein</fullName>
    </submittedName>
</protein>
<feature type="chain" id="PRO_5037029428" evidence="1">
    <location>
        <begin position="23"/>
        <end position="158"/>
    </location>
</feature>
<dbReference type="Proteomes" id="UP000638732">
    <property type="component" value="Unassembled WGS sequence"/>
</dbReference>
<dbReference type="RefSeq" id="WP_166585606.1">
    <property type="nucleotide sequence ID" value="NZ_WWEO01000041.1"/>
</dbReference>
<keyword evidence="1" id="KW-0732">Signal</keyword>
<evidence type="ECO:0000256" key="1">
    <source>
        <dbReference type="SAM" id="SignalP"/>
    </source>
</evidence>
<keyword evidence="3" id="KW-1185">Reference proteome</keyword>
<name>A0A965ZFA2_9SPHI</name>